<keyword evidence="2" id="KW-1185">Reference proteome</keyword>
<evidence type="ECO:0000313" key="2">
    <source>
        <dbReference type="Proteomes" id="UP000317650"/>
    </source>
</evidence>
<accession>A0A4S8JR34</accession>
<gene>
    <name evidence="1" type="ORF">C4D60_Mb01t27200</name>
</gene>
<dbReference type="Proteomes" id="UP000317650">
    <property type="component" value="Chromosome 1"/>
</dbReference>
<proteinExistence type="predicted"/>
<reference evidence="1 2" key="1">
    <citation type="journal article" date="2019" name="Nat. Plants">
        <title>Genome sequencing of Musa balbisiana reveals subgenome evolution and function divergence in polyploid bananas.</title>
        <authorList>
            <person name="Yao X."/>
        </authorList>
    </citation>
    <scope>NUCLEOTIDE SEQUENCE [LARGE SCALE GENOMIC DNA]</scope>
    <source>
        <strain evidence="2">cv. DH-PKW</strain>
        <tissue evidence="1">Leaves</tissue>
    </source>
</reference>
<evidence type="ECO:0000313" key="1">
    <source>
        <dbReference type="EMBL" id="THU64509.1"/>
    </source>
</evidence>
<comment type="caution">
    <text evidence="1">The sequence shown here is derived from an EMBL/GenBank/DDBJ whole genome shotgun (WGS) entry which is preliminary data.</text>
</comment>
<dbReference type="EMBL" id="PYDT01000004">
    <property type="protein sequence ID" value="THU64509.1"/>
    <property type="molecule type" value="Genomic_DNA"/>
</dbReference>
<sequence>MGGSLTRLAQVTTIEGCRAVADVTREVLPRKVTELSKERLLSSTSEKGTLDKDNDRTFTPDDLRTIRGEESIHHHVECAKEPETTWTVFFSPRASAMDCSTSKPFMGSFTSSAIPASVVFTEHNQRKSKSHLFSEALHCYLHQATTMTFMAFGLGHRRKESKIPSLSDSSCCSSKAWDGFVTAEIH</sequence>
<name>A0A4S8JR34_MUSBA</name>
<organism evidence="1 2">
    <name type="scientific">Musa balbisiana</name>
    <name type="common">Banana</name>
    <dbReference type="NCBI Taxonomy" id="52838"/>
    <lineage>
        <taxon>Eukaryota</taxon>
        <taxon>Viridiplantae</taxon>
        <taxon>Streptophyta</taxon>
        <taxon>Embryophyta</taxon>
        <taxon>Tracheophyta</taxon>
        <taxon>Spermatophyta</taxon>
        <taxon>Magnoliopsida</taxon>
        <taxon>Liliopsida</taxon>
        <taxon>Zingiberales</taxon>
        <taxon>Musaceae</taxon>
        <taxon>Musa</taxon>
    </lineage>
</organism>
<protein>
    <submittedName>
        <fullName evidence="1">Uncharacterized protein</fullName>
    </submittedName>
</protein>
<dbReference type="AlphaFoldDB" id="A0A4S8JR34"/>